<evidence type="ECO:0000313" key="1">
    <source>
        <dbReference type="EMBL" id="GIJ72134.1"/>
    </source>
</evidence>
<sequence length="231" mass="24863">MFSVLSERVLAGTARLLDPWGLRLETHDDLSGWATLLAGCGSADGVNPSFDPRHSPVGPGSGFWLAVVDDGGDTVACCAYRVLRAGPLAELIRTGRLWFDPVPPALRTPVPCVLPADAPDFTGTVGHIGGLWVRPDHRGLGLPGPLAQVTRAVAVRRYPVDWDTAVYRRAIAENPRLVAAYQFLRTVPCVAGLFPPTGRVEQFHLGYSPRHHLLGRLRATAARMPAAVVAR</sequence>
<dbReference type="SUPFAM" id="SSF55729">
    <property type="entry name" value="Acyl-CoA N-acyltransferases (Nat)"/>
    <property type="match status" value="1"/>
</dbReference>
<dbReference type="EMBL" id="BOPH01000097">
    <property type="protein sequence ID" value="GIJ72134.1"/>
    <property type="molecule type" value="Genomic_DNA"/>
</dbReference>
<keyword evidence="2" id="KW-1185">Reference proteome</keyword>
<dbReference type="InterPro" id="IPR016181">
    <property type="entry name" value="Acyl_CoA_acyltransferase"/>
</dbReference>
<dbReference type="Gene3D" id="3.40.630.30">
    <property type="match status" value="1"/>
</dbReference>
<comment type="caution">
    <text evidence="1">The sequence shown here is derived from an EMBL/GenBank/DDBJ whole genome shotgun (WGS) entry which is preliminary data.</text>
</comment>
<reference evidence="1" key="1">
    <citation type="submission" date="2021-01" db="EMBL/GenBank/DDBJ databases">
        <title>Whole genome shotgun sequence of Virgisporangium ochraceum NBRC 16418.</title>
        <authorList>
            <person name="Komaki H."/>
            <person name="Tamura T."/>
        </authorList>
    </citation>
    <scope>NUCLEOTIDE SEQUENCE</scope>
    <source>
        <strain evidence="1">NBRC 16418</strain>
    </source>
</reference>
<organism evidence="1 2">
    <name type="scientific">Virgisporangium ochraceum</name>
    <dbReference type="NCBI Taxonomy" id="65505"/>
    <lineage>
        <taxon>Bacteria</taxon>
        <taxon>Bacillati</taxon>
        <taxon>Actinomycetota</taxon>
        <taxon>Actinomycetes</taxon>
        <taxon>Micromonosporales</taxon>
        <taxon>Micromonosporaceae</taxon>
        <taxon>Virgisporangium</taxon>
    </lineage>
</organism>
<accession>A0A8J3ZXX5</accession>
<name>A0A8J3ZXX5_9ACTN</name>
<dbReference type="Proteomes" id="UP000635606">
    <property type="component" value="Unassembled WGS sequence"/>
</dbReference>
<protein>
    <submittedName>
        <fullName evidence="1">Uncharacterized protein</fullName>
    </submittedName>
</protein>
<dbReference type="AlphaFoldDB" id="A0A8J3ZXX5"/>
<dbReference type="RefSeq" id="WP_203931991.1">
    <property type="nucleotide sequence ID" value="NZ_BOPH01000097.1"/>
</dbReference>
<gene>
    <name evidence="1" type="ORF">Voc01_070510</name>
</gene>
<evidence type="ECO:0000313" key="2">
    <source>
        <dbReference type="Proteomes" id="UP000635606"/>
    </source>
</evidence>
<proteinExistence type="predicted"/>